<dbReference type="EMBL" id="FORM01000003">
    <property type="protein sequence ID" value="SFJ00160.1"/>
    <property type="molecule type" value="Genomic_DNA"/>
</dbReference>
<sequence length="427" mass="47339">MVWLKLKGGALQLTLFIAVVIALLLAGFILLIHTHKRFNIQTDFIIQTAQNSSKGISQVLINRVPLNDTINVGLEDEDYQSLRVYREFWGVFEKVTSTASIKKNTLKRVALIGGVQSKNNRTALYVQDNNKPLVLVGNTKIEGVVYLPERGVKSGSISGQSYYGAQLIYGPIRKAVGLPSLGKEIISQLTSVEAQVNKTEVEDFITLENEKTLSNSFLNKKQIIFSNSEIRLNNINIAGNIVIQSKIKIIVEASASLNDVILIAPEIEIGDSVKGVFQAIASKNIFVGKQVTMEYPSALVFSAEQTEQSNNDLDTLNKNSIFIDDYSVIKGVVIYISTPKAQINNYNPQIEIKENATVIGEIYCSENLELKGRVYGSVFTNNFIAKQSGSVYQNHIYNGGIMVNNLPQEYIGLSFNDSKKGILKWLY</sequence>
<keyword evidence="1" id="KW-1133">Transmembrane helix</keyword>
<reference evidence="3" key="1">
    <citation type="submission" date="2016-10" db="EMBL/GenBank/DDBJ databases">
        <authorList>
            <person name="Varghese N."/>
            <person name="Submissions S."/>
        </authorList>
    </citation>
    <scope>NUCLEOTIDE SEQUENCE [LARGE SCALE GENOMIC DNA]</scope>
    <source>
        <strain evidence="3">DSM 28881</strain>
    </source>
</reference>
<evidence type="ECO:0000313" key="2">
    <source>
        <dbReference type="EMBL" id="SFJ00160.1"/>
    </source>
</evidence>
<accession>A0A1I3MTP9</accession>
<evidence type="ECO:0000256" key="1">
    <source>
        <dbReference type="SAM" id="Phobius"/>
    </source>
</evidence>
<keyword evidence="1" id="KW-0472">Membrane</keyword>
<dbReference type="STRING" id="1144750.SAMN05443431_103294"/>
<dbReference type="AlphaFoldDB" id="A0A1I3MTP9"/>
<gene>
    <name evidence="2" type="ORF">SAMN05443431_103294</name>
</gene>
<organism evidence="2 3">
    <name type="scientific">Olleya namhaensis</name>
    <dbReference type="NCBI Taxonomy" id="1144750"/>
    <lineage>
        <taxon>Bacteria</taxon>
        <taxon>Pseudomonadati</taxon>
        <taxon>Bacteroidota</taxon>
        <taxon>Flavobacteriia</taxon>
        <taxon>Flavobacteriales</taxon>
        <taxon>Flavobacteriaceae</taxon>
    </lineage>
</organism>
<proteinExistence type="predicted"/>
<keyword evidence="3" id="KW-1185">Reference proteome</keyword>
<dbReference type="RefSeq" id="WP_090838901.1">
    <property type="nucleotide sequence ID" value="NZ_FORM01000003.1"/>
</dbReference>
<evidence type="ECO:0000313" key="3">
    <source>
        <dbReference type="Proteomes" id="UP000199559"/>
    </source>
</evidence>
<protein>
    <recommendedName>
        <fullName evidence="4">Polymer-forming cytoskeletal protein</fullName>
    </recommendedName>
</protein>
<keyword evidence="1" id="KW-0812">Transmembrane</keyword>
<evidence type="ECO:0008006" key="4">
    <source>
        <dbReference type="Google" id="ProtNLM"/>
    </source>
</evidence>
<dbReference type="Proteomes" id="UP000199559">
    <property type="component" value="Unassembled WGS sequence"/>
</dbReference>
<name>A0A1I3MTP9_9FLAO</name>
<feature type="transmembrane region" description="Helical" evidence="1">
    <location>
        <begin position="12"/>
        <end position="32"/>
    </location>
</feature>